<feature type="region of interest" description="Disordered" evidence="1">
    <location>
        <begin position="359"/>
        <end position="390"/>
    </location>
</feature>
<dbReference type="VEuPathDB" id="FungiDB:BO70DRAFT_366564"/>
<keyword evidence="3" id="KW-1185">Reference proteome</keyword>
<evidence type="ECO:0000313" key="2">
    <source>
        <dbReference type="EMBL" id="PWY66073.1"/>
    </source>
</evidence>
<proteinExistence type="predicted"/>
<protein>
    <recommendedName>
        <fullName evidence="4">F-box domain-containing protein</fullName>
    </recommendedName>
</protein>
<dbReference type="InterPro" id="IPR036047">
    <property type="entry name" value="F-box-like_dom_sf"/>
</dbReference>
<dbReference type="SUPFAM" id="SSF52047">
    <property type="entry name" value="RNI-like"/>
    <property type="match status" value="1"/>
</dbReference>
<dbReference type="OrthoDB" id="5311681at2759"/>
<accession>A0A317UVI3</accession>
<name>A0A317UVI3_9EURO</name>
<sequence length="662" mass="74000">MAAVNRNMFDATVTPDRPHAAQLMALPLNLIAQVVSNVDDAGDLARLCRTCRVLNYMALPQLYRHITLTSYDKIRYRDDQPEGMGSASPFSMGLNAIITRPYASLVRSLTLRGVWRELELEEHARVGRVPDSAMMLNIAVRAAVDQMTELESFSWELNTKMLETVYLGLAKLPKLKALTLRFPSSRHPRPTIVIPPMPHLRYLKITDIDPLCYPDDISTLLWKCRKLRELNLHWSPRMRNEQEPSVMVHDYFRKCIAAKQPLSVRKVGLQNLYALHTEEFNVAIDNGALEEVTILNNCGADLSMNTFVDSTWPTMPKQNLRIKSVRQDAVGRKHAEFIGSFSGLERLYFINATTNPGDDINSPRPLLPATALTPPGSDHPPSETNGSGSYAVAANSPSLQSSMRDLYLNNITLNHAATLRHLLLPARWPLSASAVARLVHASPQLEQLGFATEFSDIESLGLLLPFLRNLVALRLLVPTSPTSETQRAPPSKTARYASKSANMLAKAQSLADVVEVEDEYLIARLSEGLADQQVFHRLKVIGLGRKGFQLGDYYTVPVDEAEQGHERSPTFGLPGSAPPPKSNPPSTLGKRRREDGSSATAPDHTPSSATEEPTPAETEEVLDDPCVHKIFREGRYWRRHVRRVGWDVLQRWEIWGLDKLEL</sequence>
<dbReference type="GeneID" id="37066601"/>
<dbReference type="EMBL" id="MSFL01000047">
    <property type="protein sequence ID" value="PWY66073.1"/>
    <property type="molecule type" value="Genomic_DNA"/>
</dbReference>
<evidence type="ECO:0000256" key="1">
    <source>
        <dbReference type="SAM" id="MobiDB-lite"/>
    </source>
</evidence>
<organism evidence="2 3">
    <name type="scientific">Aspergillus heteromorphus CBS 117.55</name>
    <dbReference type="NCBI Taxonomy" id="1448321"/>
    <lineage>
        <taxon>Eukaryota</taxon>
        <taxon>Fungi</taxon>
        <taxon>Dikarya</taxon>
        <taxon>Ascomycota</taxon>
        <taxon>Pezizomycotina</taxon>
        <taxon>Eurotiomycetes</taxon>
        <taxon>Eurotiomycetidae</taxon>
        <taxon>Eurotiales</taxon>
        <taxon>Aspergillaceae</taxon>
        <taxon>Aspergillus</taxon>
        <taxon>Aspergillus subgen. Circumdati</taxon>
    </lineage>
</organism>
<gene>
    <name evidence="2" type="ORF">BO70DRAFT_366564</name>
</gene>
<dbReference type="STRING" id="1448321.A0A317UVI3"/>
<evidence type="ECO:0008006" key="4">
    <source>
        <dbReference type="Google" id="ProtNLM"/>
    </source>
</evidence>
<dbReference type="AlphaFoldDB" id="A0A317UVI3"/>
<reference evidence="2 3" key="1">
    <citation type="submission" date="2016-12" db="EMBL/GenBank/DDBJ databases">
        <title>The genomes of Aspergillus section Nigri reveals drivers in fungal speciation.</title>
        <authorList>
            <consortium name="DOE Joint Genome Institute"/>
            <person name="Vesth T.C."/>
            <person name="Nybo J."/>
            <person name="Theobald S."/>
            <person name="Brandl J."/>
            <person name="Frisvad J.C."/>
            <person name="Nielsen K.F."/>
            <person name="Lyhne E.K."/>
            <person name="Kogle M.E."/>
            <person name="Kuo A."/>
            <person name="Riley R."/>
            <person name="Clum A."/>
            <person name="Nolan M."/>
            <person name="Lipzen A."/>
            <person name="Salamov A."/>
            <person name="Henrissat B."/>
            <person name="Wiebenga A."/>
            <person name="De Vries R.P."/>
            <person name="Grigoriev I.V."/>
            <person name="Mortensen U.H."/>
            <person name="Andersen M.R."/>
            <person name="Baker S.E."/>
        </authorList>
    </citation>
    <scope>NUCLEOTIDE SEQUENCE [LARGE SCALE GENOMIC DNA]</scope>
    <source>
        <strain evidence="2 3">CBS 117.55</strain>
    </source>
</reference>
<feature type="region of interest" description="Disordered" evidence="1">
    <location>
        <begin position="561"/>
        <end position="621"/>
    </location>
</feature>
<evidence type="ECO:0000313" key="3">
    <source>
        <dbReference type="Proteomes" id="UP000247233"/>
    </source>
</evidence>
<feature type="compositionally biased region" description="Low complexity" evidence="1">
    <location>
        <begin position="605"/>
        <end position="616"/>
    </location>
</feature>
<dbReference type="Proteomes" id="UP000247233">
    <property type="component" value="Unassembled WGS sequence"/>
</dbReference>
<comment type="caution">
    <text evidence="2">The sequence shown here is derived from an EMBL/GenBank/DDBJ whole genome shotgun (WGS) entry which is preliminary data.</text>
</comment>
<dbReference type="SUPFAM" id="SSF81383">
    <property type="entry name" value="F-box domain"/>
    <property type="match status" value="1"/>
</dbReference>
<dbReference type="RefSeq" id="XP_025394712.1">
    <property type="nucleotide sequence ID" value="XM_025544364.1"/>
</dbReference>